<dbReference type="Pfam" id="PF01258">
    <property type="entry name" value="zf-dskA_traR"/>
    <property type="match status" value="1"/>
</dbReference>
<protein>
    <recommendedName>
        <fullName evidence="5">Zinc finger DksA/TraR C4-type domain-containing protein</fullName>
    </recommendedName>
</protein>
<evidence type="ECO:0000313" key="7">
    <source>
        <dbReference type="Proteomes" id="UP000677082"/>
    </source>
</evidence>
<evidence type="ECO:0000256" key="2">
    <source>
        <dbReference type="ARBA" id="ARBA00022771"/>
    </source>
</evidence>
<dbReference type="Gene3D" id="1.20.120.910">
    <property type="entry name" value="DksA, coiled-coil domain"/>
    <property type="match status" value="1"/>
</dbReference>
<evidence type="ECO:0000256" key="3">
    <source>
        <dbReference type="ARBA" id="ARBA00022833"/>
    </source>
</evidence>
<feature type="zinc finger region" description="dksA C4-type" evidence="4">
    <location>
        <begin position="76"/>
        <end position="100"/>
    </location>
</feature>
<accession>A0A919T8X0</accession>
<proteinExistence type="predicted"/>
<dbReference type="Proteomes" id="UP000677082">
    <property type="component" value="Unassembled WGS sequence"/>
</dbReference>
<dbReference type="RefSeq" id="WP_213005825.1">
    <property type="nucleotide sequence ID" value="NZ_BOQN01000021.1"/>
</dbReference>
<sequence length="106" mass="11926">MTSTVHDPLDRLRVSLEEQFLLHTQELTQLTVSSRQPDLGGHDRDTMTARIESTRRAVAETAQALRRIAEGSYGTCQRCGAGIPLERLEIRPYAQFCVPCQRQQTG</sequence>
<dbReference type="EMBL" id="BOQN01000021">
    <property type="protein sequence ID" value="GIM89864.1"/>
    <property type="molecule type" value="Genomic_DNA"/>
</dbReference>
<evidence type="ECO:0000259" key="5">
    <source>
        <dbReference type="Pfam" id="PF01258"/>
    </source>
</evidence>
<evidence type="ECO:0000313" key="6">
    <source>
        <dbReference type="EMBL" id="GIM89864.1"/>
    </source>
</evidence>
<feature type="domain" description="Zinc finger DksA/TraR C4-type" evidence="5">
    <location>
        <begin position="71"/>
        <end position="102"/>
    </location>
</feature>
<dbReference type="PANTHER" id="PTHR33823:SF4">
    <property type="entry name" value="GENERAL STRESS PROTEIN 16O"/>
    <property type="match status" value="1"/>
</dbReference>
<organism evidence="6 7">
    <name type="scientific">Paractinoplanes toevensis</name>
    <dbReference type="NCBI Taxonomy" id="571911"/>
    <lineage>
        <taxon>Bacteria</taxon>
        <taxon>Bacillati</taxon>
        <taxon>Actinomycetota</taxon>
        <taxon>Actinomycetes</taxon>
        <taxon>Micromonosporales</taxon>
        <taxon>Micromonosporaceae</taxon>
        <taxon>Paractinoplanes</taxon>
    </lineage>
</organism>
<dbReference type="InterPro" id="IPR000962">
    <property type="entry name" value="Znf_DskA_TraR"/>
</dbReference>
<keyword evidence="2" id="KW-0863">Zinc-finger</keyword>
<evidence type="ECO:0000256" key="1">
    <source>
        <dbReference type="ARBA" id="ARBA00022723"/>
    </source>
</evidence>
<dbReference type="PANTHER" id="PTHR33823">
    <property type="entry name" value="RNA POLYMERASE-BINDING TRANSCRIPTION FACTOR DKSA-RELATED"/>
    <property type="match status" value="1"/>
</dbReference>
<dbReference type="AlphaFoldDB" id="A0A919T8X0"/>
<gene>
    <name evidence="6" type="ORF">Ato02nite_016570</name>
</gene>
<dbReference type="GO" id="GO:0008270">
    <property type="term" value="F:zinc ion binding"/>
    <property type="evidence" value="ECO:0007669"/>
    <property type="project" value="UniProtKB-KW"/>
</dbReference>
<reference evidence="6 7" key="1">
    <citation type="submission" date="2021-03" db="EMBL/GenBank/DDBJ databases">
        <title>Whole genome shotgun sequence of Actinoplanes toevensis NBRC 105298.</title>
        <authorList>
            <person name="Komaki H."/>
            <person name="Tamura T."/>
        </authorList>
    </citation>
    <scope>NUCLEOTIDE SEQUENCE [LARGE SCALE GENOMIC DNA]</scope>
    <source>
        <strain evidence="6 7">NBRC 105298</strain>
    </source>
</reference>
<keyword evidence="7" id="KW-1185">Reference proteome</keyword>
<dbReference type="PROSITE" id="PS51128">
    <property type="entry name" value="ZF_DKSA_2"/>
    <property type="match status" value="1"/>
</dbReference>
<comment type="caution">
    <text evidence="6">The sequence shown here is derived from an EMBL/GenBank/DDBJ whole genome shotgun (WGS) entry which is preliminary data.</text>
</comment>
<keyword evidence="1" id="KW-0479">Metal-binding</keyword>
<evidence type="ECO:0000256" key="4">
    <source>
        <dbReference type="PROSITE-ProRule" id="PRU00510"/>
    </source>
</evidence>
<dbReference type="SUPFAM" id="SSF57716">
    <property type="entry name" value="Glucocorticoid receptor-like (DNA-binding domain)"/>
    <property type="match status" value="1"/>
</dbReference>
<keyword evidence="3" id="KW-0862">Zinc</keyword>
<name>A0A919T8X0_9ACTN</name>